<keyword evidence="2" id="KW-1185">Reference proteome</keyword>
<evidence type="ECO:0000313" key="2">
    <source>
        <dbReference type="Proteomes" id="UP000283077"/>
    </source>
</evidence>
<reference evidence="1 2" key="1">
    <citation type="submission" date="2019-01" db="EMBL/GenBank/DDBJ databases">
        <authorList>
            <person name="Chen W.-M."/>
        </authorList>
    </citation>
    <scope>NUCLEOTIDE SEQUENCE [LARGE SCALE GENOMIC DNA]</scope>
    <source>
        <strain evidence="1 2">KYPC3</strain>
    </source>
</reference>
<dbReference type="AlphaFoldDB" id="A0A437QLL6"/>
<gene>
    <name evidence="1" type="ORF">EOE67_14320</name>
</gene>
<sequence>MREAKLVSHRRFIRQFAFLLTLILLGVQPSLAEPAYWFKWQSKLNGKMICKQVSPGEGWQQHAGPFYDAQCRKPVPPPVKAYRSALNN</sequence>
<dbReference type="OrthoDB" id="6089671at2"/>
<protein>
    <submittedName>
        <fullName evidence="1">Uncharacterized protein</fullName>
    </submittedName>
</protein>
<organism evidence="1 2">
    <name type="scientific">Rheinheimera riviphila</name>
    <dbReference type="NCBI Taxonomy" id="1834037"/>
    <lineage>
        <taxon>Bacteria</taxon>
        <taxon>Pseudomonadati</taxon>
        <taxon>Pseudomonadota</taxon>
        <taxon>Gammaproteobacteria</taxon>
        <taxon>Chromatiales</taxon>
        <taxon>Chromatiaceae</taxon>
        <taxon>Rheinheimera</taxon>
    </lineage>
</organism>
<name>A0A437QLL6_9GAMM</name>
<comment type="caution">
    <text evidence="1">The sequence shown here is derived from an EMBL/GenBank/DDBJ whole genome shotgun (WGS) entry which is preliminary data.</text>
</comment>
<dbReference type="Proteomes" id="UP000283077">
    <property type="component" value="Unassembled WGS sequence"/>
</dbReference>
<dbReference type="EMBL" id="SACS01000016">
    <property type="protein sequence ID" value="RVU35349.1"/>
    <property type="molecule type" value="Genomic_DNA"/>
</dbReference>
<evidence type="ECO:0000313" key="1">
    <source>
        <dbReference type="EMBL" id="RVU35349.1"/>
    </source>
</evidence>
<accession>A0A437QLL6</accession>
<proteinExistence type="predicted"/>